<proteinExistence type="predicted"/>
<reference evidence="1" key="1">
    <citation type="submission" date="2019-03" db="EMBL/GenBank/DDBJ databases">
        <authorList>
            <person name="Danneels B."/>
        </authorList>
    </citation>
    <scope>NUCLEOTIDE SEQUENCE</scope>
</reference>
<protein>
    <submittedName>
        <fullName evidence="1">Bacteriophage protein</fullName>
    </submittedName>
</protein>
<organism evidence="1">
    <name type="scientific">plant metagenome</name>
    <dbReference type="NCBI Taxonomy" id="1297885"/>
    <lineage>
        <taxon>unclassified sequences</taxon>
        <taxon>metagenomes</taxon>
        <taxon>organismal metagenomes</taxon>
    </lineage>
</organism>
<dbReference type="EMBL" id="CAADIJ010000029">
    <property type="protein sequence ID" value="VFR89622.1"/>
    <property type="molecule type" value="Genomic_DNA"/>
</dbReference>
<dbReference type="AlphaFoldDB" id="A0A484R2T4"/>
<dbReference type="EMBL" id="CAADIL010000027">
    <property type="protein sequence ID" value="VFR79517.1"/>
    <property type="molecule type" value="Genomic_DNA"/>
</dbReference>
<evidence type="ECO:0000313" key="1">
    <source>
        <dbReference type="EMBL" id="VFR43420.1"/>
    </source>
</evidence>
<dbReference type="Pfam" id="PF11041">
    <property type="entry name" value="Phage_Wedge1"/>
    <property type="match status" value="1"/>
</dbReference>
<evidence type="ECO:0000313" key="3">
    <source>
        <dbReference type="EMBL" id="VFR89622.1"/>
    </source>
</evidence>
<name>A0A484R2T4_9ZZZZ</name>
<evidence type="ECO:0000313" key="2">
    <source>
        <dbReference type="EMBL" id="VFR79517.1"/>
    </source>
</evidence>
<gene>
    <name evidence="1" type="ORF">ANDA3_3079</name>
    <name evidence="2" type="ORF">DAR2_2947</name>
    <name evidence="3" type="ORF">DAR3_2945</name>
</gene>
<accession>A0A484R2T4</accession>
<dbReference type="EMBL" id="CAADIC010000029">
    <property type="protein sequence ID" value="VFR43420.1"/>
    <property type="molecule type" value="Genomic_DNA"/>
</dbReference>
<dbReference type="InterPro" id="IPR021283">
    <property type="entry name" value="Phage_Wedge1"/>
</dbReference>
<sequence length="224" mass="24240">MADLDASLRRITSVHRGKPRFMATAAALVEGLAALGERYRALPAAFDLEEAIGAQLDAVGLWVGITRHIRTPITDVYFTLDADGLGLDQGIWQGPFDPSEGITSLDDDTFRLLIRAKIGANHWDGTLEGAVPVFNQLFNGDTHLFIQDNQDMSMDVAVSGRVPSALFLALLTGGYLPIKPAGVRVNYYVLPSGDGPQFGFDVENQYISGFDDGLWGTLISAQAR</sequence>